<sequence>MRFNGSWRKIARRVHLYLGLSIGGVLALIALTGSILVYYPELDENISNLSTETARPINWDTAYQTLKTHYPDKQGSWRLESTKNKHYIPARYYNPNETVDHAFAPLMVWLSPDGRLILREDVWGNYFVTWIYNVHFSLLAGSAGTIVIGYIGIGSLILLISGLCAWWPKKGLWTKAIKFKARSSLLGVLYDWHKLLGLIFALPLILLTATGIMLAIPKQTDPLITALLGNIDKPNSAIIKPQRSISLSAALSTAQEAMPNTRLAWVETPSNHNAVYRFRFKTKSDPSYRFPHSYVQVNASTGELISVFNIDKMSIASKFKNWLHPLHNGSIGDQPLRILWVLSGVATALLFALGLFRWLIKTKRFKYTIS</sequence>
<keyword evidence="1" id="KW-0812">Transmembrane</keyword>
<evidence type="ECO:0000256" key="1">
    <source>
        <dbReference type="SAM" id="Phobius"/>
    </source>
</evidence>
<dbReference type="PANTHER" id="PTHR34219">
    <property type="entry name" value="IRON-REGULATED INNER MEMBRANE PROTEIN-RELATED"/>
    <property type="match status" value="1"/>
</dbReference>
<dbReference type="Pfam" id="PF03413">
    <property type="entry name" value="PepSY"/>
    <property type="match status" value="1"/>
</dbReference>
<keyword evidence="1" id="KW-1133">Transmembrane helix</keyword>
<dbReference type="InterPro" id="IPR005625">
    <property type="entry name" value="PepSY-ass_TM"/>
</dbReference>
<dbReference type="AlphaFoldDB" id="A0AAD0U2R2"/>
<name>A0AAD0U2R2_9GAMM</name>
<dbReference type="Proteomes" id="UP000279995">
    <property type="component" value="Chromosome I"/>
</dbReference>
<reference evidence="3 4" key="1">
    <citation type="submission" date="2018-10" db="EMBL/GenBank/DDBJ databases">
        <title>Complete Genome Sequence and Transcriptomic Profiles of a Marine Bacterium, Pseudoalteromonas agarivorans Hao 2018.</title>
        <authorList>
            <person name="Hao L."/>
        </authorList>
    </citation>
    <scope>NUCLEOTIDE SEQUENCE [LARGE SCALE GENOMIC DNA]</scope>
    <source>
        <strain evidence="3 4">Hao 2018</strain>
    </source>
</reference>
<keyword evidence="1" id="KW-0472">Membrane</keyword>
<dbReference type="InterPro" id="IPR025711">
    <property type="entry name" value="PepSY"/>
</dbReference>
<dbReference type="RefSeq" id="WP_121638094.1">
    <property type="nucleotide sequence ID" value="NZ_CP033065.1"/>
</dbReference>
<feature type="domain" description="PepSY" evidence="2">
    <location>
        <begin position="245"/>
        <end position="307"/>
    </location>
</feature>
<evidence type="ECO:0000313" key="3">
    <source>
        <dbReference type="EMBL" id="AYM87921.1"/>
    </source>
</evidence>
<feature type="transmembrane region" description="Helical" evidence="1">
    <location>
        <begin position="195"/>
        <end position="216"/>
    </location>
</feature>
<protein>
    <submittedName>
        <fullName evidence="3">PepSY domain-containing protein</fullName>
    </submittedName>
</protein>
<accession>A0AAD0U2R2</accession>
<feature type="transmembrane region" description="Helical" evidence="1">
    <location>
        <begin position="338"/>
        <end position="360"/>
    </location>
</feature>
<dbReference type="Pfam" id="PF03929">
    <property type="entry name" value="PepSY_TM"/>
    <property type="match status" value="1"/>
</dbReference>
<evidence type="ECO:0000259" key="2">
    <source>
        <dbReference type="Pfam" id="PF03413"/>
    </source>
</evidence>
<feature type="transmembrane region" description="Helical" evidence="1">
    <location>
        <begin position="16"/>
        <end position="39"/>
    </location>
</feature>
<evidence type="ECO:0000313" key="4">
    <source>
        <dbReference type="Proteomes" id="UP000279995"/>
    </source>
</evidence>
<organism evidence="3 4">
    <name type="scientific">Pseudoalteromonas agarivorans</name>
    <dbReference type="NCBI Taxonomy" id="176102"/>
    <lineage>
        <taxon>Bacteria</taxon>
        <taxon>Pseudomonadati</taxon>
        <taxon>Pseudomonadota</taxon>
        <taxon>Gammaproteobacteria</taxon>
        <taxon>Alteromonadales</taxon>
        <taxon>Pseudoalteromonadaceae</taxon>
        <taxon>Pseudoalteromonas</taxon>
    </lineage>
</organism>
<proteinExistence type="predicted"/>
<gene>
    <name evidence="3" type="ORF">D9T18_15090</name>
</gene>
<feature type="transmembrane region" description="Helical" evidence="1">
    <location>
        <begin position="147"/>
        <end position="168"/>
    </location>
</feature>
<dbReference type="EMBL" id="CP033065">
    <property type="protein sequence ID" value="AYM87921.1"/>
    <property type="molecule type" value="Genomic_DNA"/>
</dbReference>